<sequence length="172" mass="19616">MYENIIAKILFIIGVAEITIGIFVGIVFGAANADFGNQFGWGIFFTWSIGGFILGMLFIGFAENIQLLQRIYLKMGDDKVEMDFETVMADETSTAPEDWYLPVDDREKIEHYYKNETILEITPSQIEGYCIVKLEYGSNEFVRVVDIHGFGVHEVEDEEIKSSIITWYNNLG</sequence>
<reference evidence="2 3" key="1">
    <citation type="submission" date="2017-07" db="EMBL/GenBank/DDBJ databases">
        <title>Virgibacillus sp. LM2416.</title>
        <authorList>
            <person name="Tak E.J."/>
            <person name="Bae J.-W."/>
        </authorList>
    </citation>
    <scope>NUCLEOTIDE SEQUENCE [LARGE SCALE GENOMIC DNA]</scope>
    <source>
        <strain evidence="2 3">LM2416</strain>
    </source>
</reference>
<name>A0A220TZE6_9BACI</name>
<feature type="transmembrane region" description="Helical" evidence="1">
    <location>
        <begin position="9"/>
        <end position="33"/>
    </location>
</feature>
<protein>
    <submittedName>
        <fullName evidence="2">Uncharacterized protein</fullName>
    </submittedName>
</protein>
<dbReference type="AlphaFoldDB" id="A0A220TZE6"/>
<keyword evidence="3" id="KW-1185">Reference proteome</keyword>
<proteinExistence type="predicted"/>
<dbReference type="OrthoDB" id="2719693at2"/>
<keyword evidence="1" id="KW-0812">Transmembrane</keyword>
<dbReference type="KEGG" id="vil:CFK37_01785"/>
<evidence type="ECO:0000313" key="3">
    <source>
        <dbReference type="Proteomes" id="UP000198312"/>
    </source>
</evidence>
<dbReference type="RefSeq" id="WP_089060308.1">
    <property type="nucleotide sequence ID" value="NZ_CP022315.1"/>
</dbReference>
<accession>A0A220TZE6</accession>
<keyword evidence="1" id="KW-1133">Transmembrane helix</keyword>
<dbReference type="Proteomes" id="UP000198312">
    <property type="component" value="Chromosome"/>
</dbReference>
<evidence type="ECO:0000256" key="1">
    <source>
        <dbReference type="SAM" id="Phobius"/>
    </source>
</evidence>
<evidence type="ECO:0000313" key="2">
    <source>
        <dbReference type="EMBL" id="ASK61031.1"/>
    </source>
</evidence>
<keyword evidence="1" id="KW-0472">Membrane</keyword>
<gene>
    <name evidence="2" type="ORF">CFK37_01785</name>
</gene>
<feature type="transmembrane region" description="Helical" evidence="1">
    <location>
        <begin position="39"/>
        <end position="62"/>
    </location>
</feature>
<dbReference type="EMBL" id="CP022315">
    <property type="protein sequence ID" value="ASK61031.1"/>
    <property type="molecule type" value="Genomic_DNA"/>
</dbReference>
<organism evidence="2 3">
    <name type="scientific">Virgibacillus phasianinus</name>
    <dbReference type="NCBI Taxonomy" id="2017483"/>
    <lineage>
        <taxon>Bacteria</taxon>
        <taxon>Bacillati</taxon>
        <taxon>Bacillota</taxon>
        <taxon>Bacilli</taxon>
        <taxon>Bacillales</taxon>
        <taxon>Bacillaceae</taxon>
        <taxon>Virgibacillus</taxon>
    </lineage>
</organism>